<dbReference type="SUPFAM" id="SSF56801">
    <property type="entry name" value="Acetyl-CoA synthetase-like"/>
    <property type="match status" value="1"/>
</dbReference>
<gene>
    <name evidence="5" type="ORF">GCM10009863_39950</name>
</gene>
<feature type="domain" description="Carrier" evidence="4">
    <location>
        <begin position="530"/>
        <end position="609"/>
    </location>
</feature>
<name>A0ABP6CR87_9ACTN</name>
<accession>A0ABP6CR87</accession>
<keyword evidence="6" id="KW-1185">Reference proteome</keyword>
<dbReference type="InterPro" id="IPR036291">
    <property type="entry name" value="NAD(P)-bd_dom_sf"/>
</dbReference>
<sequence length="1030" mass="108649">MDSSTSLPSLPAALAARIAHGPELPAVRDGGLTLKYKDLGVLAGRVSEALSAAGVLPGDAVGMLGVRSWEATVTAAGILGAGAVCVPVDAQYPSARSAEMLVGAGARIAVALSGHEPLRPTPYHPVTWYRFADLAGERAPDAAHAQPAPAPSGAGRTGDDVAYVLYTSGTTGHPKPVLFPHRAVARLAGPAPWAAGPGMRVLQTFGLSFDGSLFETWATLLAGGCLVPAGRDTLLDSAALRAKLREEDLTHVFMTTSLFHHTARSAPDAFAALEMVLIGGEAMDPALTRAVCDAGRPRYLINGYGPTEGGIMATAHDVPRPADDATSVPIGTPVAGSTIRLLRPDGSLAESGEAGEIHIGGPGVALGYREAPEETDRSFVLADDAPPATGTHPAPVRLYRTGDRGRWNADGTLEFLGRTDRQVKIRGFRVELDAIEAQLRALPGVAEAAVLVRQADGVGKGLTGFVTPAHPGRPPVPEALRAQAGTRLPAHAVPAPIVVLDHFPLTRNGKIDYAALNVRASGADEGEAEPRVAQPVDPLAAIWSEVLGIPVTETTDFSAAGGNSLLAAQVITRIITTSDLPRAQFEPLMGHLLNTPTLAAFRAAVRAPASVTSAERPAHFAEDARLIRPLPSRATEEAPPPAAQEGGRPKNVLLTGATGFVGAFLLDQLLRDTNATVHCLIRAADEDKARLRIDDTFRKYRLPQPPHHRIRVVPADLARSGLGLAPGVAESLAETVDLVLHNAAHVNFLYPYAQLRDTNVTAVSTLIELAAPRRVPLHYVSTTAIFAGSGVGGVRYVDEFSPLSHPELLSMGYPETKWAAERMLADAAAEGLPVTVHRPYEITGHSRTGVWNTTAICAVIDAMARLGAAPGVPLPLDLVPVDHVARAITGIATRMPRLGGAVHLTNPRPATLGDMADRMRLAGYAVREVAYGEWVEMLGDHVRAHPTAPIAPFLPLFVTPAHGADFSVKEMYFAGVFPDILRTRTDEVWPEWSRTCPPVDADLLDLYLTSLRENGLLRAGAAAPRTSQVH</sequence>
<dbReference type="InterPro" id="IPR006162">
    <property type="entry name" value="Ppantetheine_attach_site"/>
</dbReference>
<dbReference type="SUPFAM" id="SSF51735">
    <property type="entry name" value="NAD(P)-binding Rossmann-fold domains"/>
    <property type="match status" value="1"/>
</dbReference>
<dbReference type="EMBL" id="BAAARJ010000012">
    <property type="protein sequence ID" value="GAA2621863.1"/>
    <property type="molecule type" value="Genomic_DNA"/>
</dbReference>
<evidence type="ECO:0000256" key="1">
    <source>
        <dbReference type="ARBA" id="ARBA00022450"/>
    </source>
</evidence>
<dbReference type="NCBIfam" id="TIGR01733">
    <property type="entry name" value="AA-adenyl-dom"/>
    <property type="match status" value="1"/>
</dbReference>
<dbReference type="InterPro" id="IPR025110">
    <property type="entry name" value="AMP-bd_C"/>
</dbReference>
<evidence type="ECO:0000259" key="4">
    <source>
        <dbReference type="PROSITE" id="PS50075"/>
    </source>
</evidence>
<dbReference type="Pfam" id="PF00550">
    <property type="entry name" value="PP-binding"/>
    <property type="match status" value="1"/>
</dbReference>
<proteinExistence type="predicted"/>
<evidence type="ECO:0000313" key="6">
    <source>
        <dbReference type="Proteomes" id="UP001501447"/>
    </source>
</evidence>
<dbReference type="InterPro" id="IPR045851">
    <property type="entry name" value="AMP-bd_C_sf"/>
</dbReference>
<dbReference type="PANTHER" id="PTHR44845:SF6">
    <property type="entry name" value="BETA-ALANINE-ACTIVATING ENZYME"/>
    <property type="match status" value="1"/>
</dbReference>
<keyword evidence="1" id="KW-0596">Phosphopantetheine</keyword>
<dbReference type="CDD" id="cd05235">
    <property type="entry name" value="SDR_e1"/>
    <property type="match status" value="1"/>
</dbReference>
<feature type="region of interest" description="Disordered" evidence="3">
    <location>
        <begin position="629"/>
        <end position="650"/>
    </location>
</feature>
<reference evidence="6" key="1">
    <citation type="journal article" date="2019" name="Int. J. Syst. Evol. Microbiol.">
        <title>The Global Catalogue of Microorganisms (GCM) 10K type strain sequencing project: providing services to taxonomists for standard genome sequencing and annotation.</title>
        <authorList>
            <consortium name="The Broad Institute Genomics Platform"/>
            <consortium name="The Broad Institute Genome Sequencing Center for Infectious Disease"/>
            <person name="Wu L."/>
            <person name="Ma J."/>
        </authorList>
    </citation>
    <scope>NUCLEOTIDE SEQUENCE [LARGE SCALE GENOMIC DNA]</scope>
    <source>
        <strain evidence="6">JCM 16373</strain>
    </source>
</reference>
<dbReference type="Proteomes" id="UP001501447">
    <property type="component" value="Unassembled WGS sequence"/>
</dbReference>
<dbReference type="InterPro" id="IPR036736">
    <property type="entry name" value="ACP-like_sf"/>
</dbReference>
<evidence type="ECO:0000256" key="2">
    <source>
        <dbReference type="ARBA" id="ARBA00022553"/>
    </source>
</evidence>
<dbReference type="InterPro" id="IPR020845">
    <property type="entry name" value="AMP-binding_CS"/>
</dbReference>
<organism evidence="5 6">
    <name type="scientific">Streptomyces axinellae</name>
    <dbReference type="NCBI Taxonomy" id="552788"/>
    <lineage>
        <taxon>Bacteria</taxon>
        <taxon>Bacillati</taxon>
        <taxon>Actinomycetota</taxon>
        <taxon>Actinomycetes</taxon>
        <taxon>Kitasatosporales</taxon>
        <taxon>Streptomycetaceae</taxon>
        <taxon>Streptomyces</taxon>
    </lineage>
</organism>
<dbReference type="NCBIfam" id="TIGR01746">
    <property type="entry name" value="Thioester-redct"/>
    <property type="match status" value="1"/>
</dbReference>
<evidence type="ECO:0000256" key="3">
    <source>
        <dbReference type="SAM" id="MobiDB-lite"/>
    </source>
</evidence>
<dbReference type="InterPro" id="IPR000873">
    <property type="entry name" value="AMP-dep_synth/lig_dom"/>
</dbReference>
<dbReference type="InterPro" id="IPR009081">
    <property type="entry name" value="PP-bd_ACP"/>
</dbReference>
<dbReference type="Gene3D" id="2.30.38.10">
    <property type="entry name" value="Luciferase, Domain 3"/>
    <property type="match status" value="1"/>
</dbReference>
<dbReference type="Gene3D" id="1.10.1200.10">
    <property type="entry name" value="ACP-like"/>
    <property type="match status" value="1"/>
</dbReference>
<dbReference type="SUPFAM" id="SSF47336">
    <property type="entry name" value="ACP-like"/>
    <property type="match status" value="1"/>
</dbReference>
<evidence type="ECO:0000313" key="5">
    <source>
        <dbReference type="EMBL" id="GAA2621863.1"/>
    </source>
</evidence>
<dbReference type="InterPro" id="IPR013120">
    <property type="entry name" value="FAR_NAD-bd"/>
</dbReference>
<dbReference type="Gene3D" id="3.40.50.720">
    <property type="entry name" value="NAD(P)-binding Rossmann-like Domain"/>
    <property type="match status" value="1"/>
</dbReference>
<dbReference type="InterPro" id="IPR010080">
    <property type="entry name" value="Thioester_reductase-like_dom"/>
</dbReference>
<dbReference type="Pfam" id="PF07993">
    <property type="entry name" value="NAD_binding_4"/>
    <property type="match status" value="1"/>
</dbReference>
<comment type="caution">
    <text evidence="5">The sequence shown here is derived from an EMBL/GenBank/DDBJ whole genome shotgun (WGS) entry which is preliminary data.</text>
</comment>
<keyword evidence="2" id="KW-0597">Phosphoprotein</keyword>
<dbReference type="Pfam" id="PF00501">
    <property type="entry name" value="AMP-binding"/>
    <property type="match status" value="1"/>
</dbReference>
<dbReference type="PROSITE" id="PS50075">
    <property type="entry name" value="CARRIER"/>
    <property type="match status" value="1"/>
</dbReference>
<dbReference type="Gene3D" id="3.30.300.30">
    <property type="match status" value="1"/>
</dbReference>
<dbReference type="Pfam" id="PF13193">
    <property type="entry name" value="AMP-binding_C"/>
    <property type="match status" value="1"/>
</dbReference>
<protein>
    <recommendedName>
        <fullName evidence="4">Carrier domain-containing protein</fullName>
    </recommendedName>
</protein>
<dbReference type="Gene3D" id="3.40.50.980">
    <property type="match status" value="2"/>
</dbReference>
<dbReference type="PANTHER" id="PTHR44845">
    <property type="entry name" value="CARRIER DOMAIN-CONTAINING PROTEIN"/>
    <property type="match status" value="1"/>
</dbReference>
<dbReference type="CDD" id="cd05930">
    <property type="entry name" value="A_NRPS"/>
    <property type="match status" value="1"/>
</dbReference>
<dbReference type="PROSITE" id="PS00455">
    <property type="entry name" value="AMP_BINDING"/>
    <property type="match status" value="1"/>
</dbReference>
<dbReference type="InterPro" id="IPR010071">
    <property type="entry name" value="AA_adenyl_dom"/>
</dbReference>
<dbReference type="RefSeq" id="WP_344567685.1">
    <property type="nucleotide sequence ID" value="NZ_BAAARJ010000012.1"/>
</dbReference>
<dbReference type="PROSITE" id="PS00012">
    <property type="entry name" value="PHOSPHOPANTETHEINE"/>
    <property type="match status" value="1"/>
</dbReference>